<feature type="compositionally biased region" description="Polar residues" evidence="1">
    <location>
        <begin position="1"/>
        <end position="11"/>
    </location>
</feature>
<sequence length="73" mass="7397">MTESGSRSTAGIGSEHGRHRGSGEKGRTEAPRPATGSQMWRRRSPSAEPGPSRNGAGGGVAQAGTPVQELAGK</sequence>
<evidence type="ECO:0000313" key="3">
    <source>
        <dbReference type="Proteomes" id="UP000694892"/>
    </source>
</evidence>
<reference evidence="3" key="1">
    <citation type="journal article" date="2016" name="Nature">
        <title>Genome evolution in the allotetraploid frog Xenopus laevis.</title>
        <authorList>
            <person name="Session A.M."/>
            <person name="Uno Y."/>
            <person name="Kwon T."/>
            <person name="Chapman J.A."/>
            <person name="Toyoda A."/>
            <person name="Takahashi S."/>
            <person name="Fukui A."/>
            <person name="Hikosaka A."/>
            <person name="Suzuki A."/>
            <person name="Kondo M."/>
            <person name="van Heeringen S.J."/>
            <person name="Quigley I."/>
            <person name="Heinz S."/>
            <person name="Ogino H."/>
            <person name="Ochi H."/>
            <person name="Hellsten U."/>
            <person name="Lyons J.B."/>
            <person name="Simakov O."/>
            <person name="Putnam N."/>
            <person name="Stites J."/>
            <person name="Kuroki Y."/>
            <person name="Tanaka T."/>
            <person name="Michiue T."/>
            <person name="Watanabe M."/>
            <person name="Bogdanovic O."/>
            <person name="Lister R."/>
            <person name="Georgiou G."/>
            <person name="Paranjpe S.S."/>
            <person name="van Kruijsbergen I."/>
            <person name="Shu S."/>
            <person name="Carlson J."/>
            <person name="Kinoshita T."/>
            <person name="Ohta Y."/>
            <person name="Mawaribuchi S."/>
            <person name="Jenkins J."/>
            <person name="Grimwood J."/>
            <person name="Schmutz J."/>
            <person name="Mitros T."/>
            <person name="Mozaffari S.V."/>
            <person name="Suzuki Y."/>
            <person name="Haramoto Y."/>
            <person name="Yamamoto T.S."/>
            <person name="Takagi C."/>
            <person name="Heald R."/>
            <person name="Miller K."/>
            <person name="Haudenschild C."/>
            <person name="Kitzman J."/>
            <person name="Nakayama T."/>
            <person name="Izutsu Y."/>
            <person name="Robert J."/>
            <person name="Fortriede J."/>
            <person name="Burns K."/>
            <person name="Lotay V."/>
            <person name="Karimi K."/>
            <person name="Yasuoka Y."/>
            <person name="Dichmann D.S."/>
            <person name="Flajnik M.F."/>
            <person name="Houston D.W."/>
            <person name="Shendure J."/>
            <person name="DuPasquier L."/>
            <person name="Vize P.D."/>
            <person name="Zorn A.M."/>
            <person name="Ito M."/>
            <person name="Marcotte E.M."/>
            <person name="Wallingford J.B."/>
            <person name="Ito Y."/>
            <person name="Asashima M."/>
            <person name="Ueno N."/>
            <person name="Matsuda Y."/>
            <person name="Veenstra G.J."/>
            <person name="Fujiyama A."/>
            <person name="Harland R.M."/>
            <person name="Taira M."/>
            <person name="Rokhsar D.S."/>
        </authorList>
    </citation>
    <scope>NUCLEOTIDE SEQUENCE [LARGE SCALE GENOMIC DNA]</scope>
    <source>
        <strain evidence="3">J</strain>
    </source>
</reference>
<accession>A0A974D0W1</accession>
<name>A0A974D0W1_XENLA</name>
<dbReference type="EMBL" id="CM004473">
    <property type="protein sequence ID" value="OCT82257.1"/>
    <property type="molecule type" value="Genomic_DNA"/>
</dbReference>
<protein>
    <submittedName>
        <fullName evidence="2">Uncharacterized protein</fullName>
    </submittedName>
</protein>
<gene>
    <name evidence="2" type="ORF">XELAEV_18024776mg</name>
</gene>
<dbReference type="Proteomes" id="UP000694892">
    <property type="component" value="Chromosome 4S"/>
</dbReference>
<feature type="compositionally biased region" description="Basic and acidic residues" evidence="1">
    <location>
        <begin position="21"/>
        <end position="30"/>
    </location>
</feature>
<organism evidence="2 3">
    <name type="scientific">Xenopus laevis</name>
    <name type="common">African clawed frog</name>
    <dbReference type="NCBI Taxonomy" id="8355"/>
    <lineage>
        <taxon>Eukaryota</taxon>
        <taxon>Metazoa</taxon>
        <taxon>Chordata</taxon>
        <taxon>Craniata</taxon>
        <taxon>Vertebrata</taxon>
        <taxon>Euteleostomi</taxon>
        <taxon>Amphibia</taxon>
        <taxon>Batrachia</taxon>
        <taxon>Anura</taxon>
        <taxon>Pipoidea</taxon>
        <taxon>Pipidae</taxon>
        <taxon>Xenopodinae</taxon>
        <taxon>Xenopus</taxon>
        <taxon>Xenopus</taxon>
    </lineage>
</organism>
<proteinExistence type="predicted"/>
<evidence type="ECO:0000313" key="2">
    <source>
        <dbReference type="EMBL" id="OCT82257.1"/>
    </source>
</evidence>
<dbReference type="AlphaFoldDB" id="A0A974D0W1"/>
<feature type="region of interest" description="Disordered" evidence="1">
    <location>
        <begin position="1"/>
        <end position="73"/>
    </location>
</feature>
<evidence type="ECO:0000256" key="1">
    <source>
        <dbReference type="SAM" id="MobiDB-lite"/>
    </source>
</evidence>